<accession>A0A2I1GWP2</accession>
<sequence length="248" mass="29286">MNASNDRETKQDAKKLEKINLIPEEWRCIEKFLEILSPFAELTEILEGHKYTTMSYIHPGITKLKKLVGSNVDTHDEDINFDNNDNAFEEHLFEEPEEEDESHAKRKIRINTPVDTKELINKVKKNLYQALEKYYEVVNTEALVASLLDPRWKNLSFATPEERELVIFHLKQHYNEAKSIYIQESSPNLLESQRKKQKINPKYKVSLFEDEEELLETDNEDKEVERYLAIAQISKDQSSLKWWDANQQ</sequence>
<keyword evidence="2" id="KW-1185">Reference proteome</keyword>
<comment type="caution">
    <text evidence="1">The sequence shown here is derived from an EMBL/GenBank/DDBJ whole genome shotgun (WGS) entry which is preliminary data.</text>
</comment>
<dbReference type="Proteomes" id="UP000234323">
    <property type="component" value="Unassembled WGS sequence"/>
</dbReference>
<evidence type="ECO:0008006" key="3">
    <source>
        <dbReference type="Google" id="ProtNLM"/>
    </source>
</evidence>
<dbReference type="InterPro" id="IPR012337">
    <property type="entry name" value="RNaseH-like_sf"/>
</dbReference>
<name>A0A2I1GWP2_9GLOM</name>
<dbReference type="AlphaFoldDB" id="A0A2I1GWP2"/>
<evidence type="ECO:0000313" key="2">
    <source>
        <dbReference type="Proteomes" id="UP000234323"/>
    </source>
</evidence>
<evidence type="ECO:0000313" key="1">
    <source>
        <dbReference type="EMBL" id="PKY51066.1"/>
    </source>
</evidence>
<gene>
    <name evidence="1" type="ORF">RhiirA4_531967</name>
</gene>
<proteinExistence type="predicted"/>
<protein>
    <recommendedName>
        <fullName evidence="3">Zinc finger bed domain-containing protein 1-like</fullName>
    </recommendedName>
</protein>
<dbReference type="EMBL" id="LLXI01000962">
    <property type="protein sequence ID" value="PKY51066.1"/>
    <property type="molecule type" value="Genomic_DNA"/>
</dbReference>
<reference evidence="1 2" key="1">
    <citation type="submission" date="2015-10" db="EMBL/GenBank/DDBJ databases">
        <title>Genome analyses suggest a sexual origin of heterokaryosis in a supposedly ancient asexual fungus.</title>
        <authorList>
            <person name="Ropars J."/>
            <person name="Sedzielewska K."/>
            <person name="Noel J."/>
            <person name="Charron P."/>
            <person name="Farinelli L."/>
            <person name="Marton T."/>
            <person name="Kruger M."/>
            <person name="Pelin A."/>
            <person name="Brachmann A."/>
            <person name="Corradi N."/>
        </authorList>
    </citation>
    <scope>NUCLEOTIDE SEQUENCE [LARGE SCALE GENOMIC DNA]</scope>
    <source>
        <strain evidence="1 2">A4</strain>
    </source>
</reference>
<dbReference type="SUPFAM" id="SSF53098">
    <property type="entry name" value="Ribonuclease H-like"/>
    <property type="match status" value="1"/>
</dbReference>
<organism evidence="1 2">
    <name type="scientific">Rhizophagus irregularis</name>
    <dbReference type="NCBI Taxonomy" id="588596"/>
    <lineage>
        <taxon>Eukaryota</taxon>
        <taxon>Fungi</taxon>
        <taxon>Fungi incertae sedis</taxon>
        <taxon>Mucoromycota</taxon>
        <taxon>Glomeromycotina</taxon>
        <taxon>Glomeromycetes</taxon>
        <taxon>Glomerales</taxon>
        <taxon>Glomeraceae</taxon>
        <taxon>Rhizophagus</taxon>
    </lineage>
</organism>
<dbReference type="VEuPathDB" id="FungiDB:FUN_021606"/>
<dbReference type="VEuPathDB" id="FungiDB:RhiirA1_444118"/>